<dbReference type="AlphaFoldDB" id="A0A8K0R3X4"/>
<organism evidence="2 3">
    <name type="scientific">Paraphoma chrysanthemicola</name>
    <dbReference type="NCBI Taxonomy" id="798071"/>
    <lineage>
        <taxon>Eukaryota</taxon>
        <taxon>Fungi</taxon>
        <taxon>Dikarya</taxon>
        <taxon>Ascomycota</taxon>
        <taxon>Pezizomycotina</taxon>
        <taxon>Dothideomycetes</taxon>
        <taxon>Pleosporomycetidae</taxon>
        <taxon>Pleosporales</taxon>
        <taxon>Pleosporineae</taxon>
        <taxon>Phaeosphaeriaceae</taxon>
        <taxon>Paraphoma</taxon>
    </lineage>
</organism>
<protein>
    <submittedName>
        <fullName evidence="2">Uncharacterized protein</fullName>
    </submittedName>
</protein>
<dbReference type="EMBL" id="JAGMVJ010000011">
    <property type="protein sequence ID" value="KAH7086257.1"/>
    <property type="molecule type" value="Genomic_DNA"/>
</dbReference>
<evidence type="ECO:0000313" key="2">
    <source>
        <dbReference type="EMBL" id="KAH7086257.1"/>
    </source>
</evidence>
<feature type="region of interest" description="Disordered" evidence="1">
    <location>
        <begin position="1"/>
        <end position="28"/>
    </location>
</feature>
<name>A0A8K0R3X4_9PLEO</name>
<dbReference type="Proteomes" id="UP000813461">
    <property type="component" value="Unassembled WGS sequence"/>
</dbReference>
<keyword evidence="3" id="KW-1185">Reference proteome</keyword>
<proteinExistence type="predicted"/>
<sequence>MFNRSEPRPQSTRRDSNSSTSSHNSHFADRHQLSEFLTSFLTHMFAPTSCQQCTSTSPYNLNNSTTTDRKCNCIVDDEYVLFDDEQDGGPLCREATIASWKMTAQRKRRFSVHRFGES</sequence>
<reference evidence="2" key="1">
    <citation type="journal article" date="2021" name="Nat. Commun.">
        <title>Genetic determinants of endophytism in the Arabidopsis root mycobiome.</title>
        <authorList>
            <person name="Mesny F."/>
            <person name="Miyauchi S."/>
            <person name="Thiergart T."/>
            <person name="Pickel B."/>
            <person name="Atanasova L."/>
            <person name="Karlsson M."/>
            <person name="Huettel B."/>
            <person name="Barry K.W."/>
            <person name="Haridas S."/>
            <person name="Chen C."/>
            <person name="Bauer D."/>
            <person name="Andreopoulos W."/>
            <person name="Pangilinan J."/>
            <person name="LaButti K."/>
            <person name="Riley R."/>
            <person name="Lipzen A."/>
            <person name="Clum A."/>
            <person name="Drula E."/>
            <person name="Henrissat B."/>
            <person name="Kohler A."/>
            <person name="Grigoriev I.V."/>
            <person name="Martin F.M."/>
            <person name="Hacquard S."/>
        </authorList>
    </citation>
    <scope>NUCLEOTIDE SEQUENCE</scope>
    <source>
        <strain evidence="2">MPI-SDFR-AT-0120</strain>
    </source>
</reference>
<evidence type="ECO:0000313" key="3">
    <source>
        <dbReference type="Proteomes" id="UP000813461"/>
    </source>
</evidence>
<evidence type="ECO:0000256" key="1">
    <source>
        <dbReference type="SAM" id="MobiDB-lite"/>
    </source>
</evidence>
<accession>A0A8K0R3X4</accession>
<gene>
    <name evidence="2" type="ORF">FB567DRAFT_65812</name>
</gene>
<dbReference type="OrthoDB" id="3693541at2759"/>
<comment type="caution">
    <text evidence="2">The sequence shown here is derived from an EMBL/GenBank/DDBJ whole genome shotgun (WGS) entry which is preliminary data.</text>
</comment>